<evidence type="ECO:0000313" key="1">
    <source>
        <dbReference type="EMBL" id="EEJ60643.1"/>
    </source>
</evidence>
<dbReference type="PATRIC" id="fig|525330.7.peg.806"/>
<dbReference type="HOGENOM" id="CLU_142171_0_0_9"/>
<dbReference type="Gene3D" id="1.10.260.40">
    <property type="entry name" value="lambda repressor-like DNA-binding domains"/>
    <property type="match status" value="1"/>
</dbReference>
<dbReference type="EMBL" id="ACGR01000023">
    <property type="protein sequence ID" value="EEJ60643.1"/>
    <property type="molecule type" value="Genomic_DNA"/>
</dbReference>
<gene>
    <name evidence="1" type="ORF">HMPREF0528_0306</name>
</gene>
<dbReference type="RefSeq" id="WP_004896021.1">
    <property type="nucleotide sequence ID" value="NZ_AZCY01000003.1"/>
</dbReference>
<comment type="caution">
    <text evidence="1">The sequence shown here is derived from an EMBL/GenBank/DDBJ whole genome shotgun (WGS) entry which is preliminary data.</text>
</comment>
<protein>
    <submittedName>
        <fullName evidence="1">Toxin-antitoxin system, antitoxin component, Xre family</fullName>
    </submittedName>
</protein>
<proteinExistence type="predicted"/>
<accession>C2E3I2</accession>
<dbReference type="AlphaFoldDB" id="C2E3I2"/>
<dbReference type="Proteomes" id="UP000003491">
    <property type="component" value="Unassembled WGS sequence"/>
</dbReference>
<evidence type="ECO:0000313" key="2">
    <source>
        <dbReference type="Proteomes" id="UP000003491"/>
    </source>
</evidence>
<dbReference type="GO" id="GO:0003677">
    <property type="term" value="F:DNA binding"/>
    <property type="evidence" value="ECO:0007669"/>
    <property type="project" value="InterPro"/>
</dbReference>
<dbReference type="InterPro" id="IPR010982">
    <property type="entry name" value="Lambda_DNA-bd_dom_sf"/>
</dbReference>
<sequence length="127" mass="14476">MSYIGDYTNSYDIRGHEIVITAPARFDEKTGKVMADLELDDYAAKLALEKYRKQFDIVSPEDIKNLRHYWDFSQAKLAEVLGWNVATVAIYEAGGLPSVSDNRLLKILISSPKVMQKFIDDSKKEEL</sequence>
<organism evidence="1 2">
    <name type="scientific">Lactobacillus johnsonii ATCC 33200</name>
    <dbReference type="NCBI Taxonomy" id="525330"/>
    <lineage>
        <taxon>Bacteria</taxon>
        <taxon>Bacillati</taxon>
        <taxon>Bacillota</taxon>
        <taxon>Bacilli</taxon>
        <taxon>Lactobacillales</taxon>
        <taxon>Lactobacillaceae</taxon>
        <taxon>Lactobacillus</taxon>
    </lineage>
</organism>
<dbReference type="SUPFAM" id="SSF47413">
    <property type="entry name" value="lambda repressor-like DNA-binding domains"/>
    <property type="match status" value="1"/>
</dbReference>
<name>C2E3I2_LACJH</name>
<reference evidence="1 2" key="1">
    <citation type="submission" date="2009-01" db="EMBL/GenBank/DDBJ databases">
        <authorList>
            <person name="Qin X."/>
            <person name="Bachman B."/>
            <person name="Battles P."/>
            <person name="Bell A."/>
            <person name="Bess C."/>
            <person name="Bickham C."/>
            <person name="Chaboub L."/>
            <person name="Chen D."/>
            <person name="Coyle M."/>
            <person name="Deiros D.R."/>
            <person name="Dinh H."/>
            <person name="Forbes L."/>
            <person name="Fowler G."/>
            <person name="Francisco L."/>
            <person name="Fu Q."/>
            <person name="Gubbala S."/>
            <person name="Hale W."/>
            <person name="Han Y."/>
            <person name="Hemphill L."/>
            <person name="Highlander S.K."/>
            <person name="Hirani K."/>
            <person name="Hogues M."/>
            <person name="Jackson L."/>
            <person name="Jakkamsetti A."/>
            <person name="Javaid M."/>
            <person name="Jiang H."/>
            <person name="Korchina V."/>
            <person name="Kovar C."/>
            <person name="Lara F."/>
            <person name="Lee S."/>
            <person name="Mata R."/>
            <person name="Mathew T."/>
            <person name="Moen C."/>
            <person name="Morales K."/>
            <person name="Munidasa M."/>
            <person name="Nazareth L."/>
            <person name="Ngo R."/>
            <person name="Nguyen L."/>
            <person name="Okwuonu G."/>
            <person name="Ongeri F."/>
            <person name="Patil S."/>
            <person name="Petrosino J."/>
            <person name="Pham C."/>
            <person name="Pham P."/>
            <person name="Pu L.-L."/>
            <person name="Puazo M."/>
            <person name="Raj R."/>
            <person name="Reid J."/>
            <person name="Rouhana J."/>
            <person name="Saada N."/>
            <person name="Shang Y."/>
            <person name="Simmons D."/>
            <person name="Thornton R."/>
            <person name="Warren J."/>
            <person name="Weissenberger G."/>
            <person name="Zhang J."/>
            <person name="Zhang L."/>
            <person name="Zhou C."/>
            <person name="Zhu D."/>
            <person name="Muzny D."/>
            <person name="Worley K."/>
            <person name="Gibbs R."/>
        </authorList>
    </citation>
    <scope>NUCLEOTIDE SEQUENCE [LARGE SCALE GENOMIC DNA]</scope>
    <source>
        <strain evidence="1 2">ATCC 33200</strain>
    </source>
</reference>